<dbReference type="Proteomes" id="UP000663831">
    <property type="component" value="Unassembled WGS sequence"/>
</dbReference>
<dbReference type="AlphaFoldDB" id="A0A8H3HAK8"/>
<gene>
    <name evidence="2" type="ORF">RDB_LOCUS133274</name>
</gene>
<proteinExistence type="predicted"/>
<evidence type="ECO:0000256" key="1">
    <source>
        <dbReference type="SAM" id="MobiDB-lite"/>
    </source>
</evidence>
<dbReference type="EMBL" id="CAJMWV010005521">
    <property type="protein sequence ID" value="CAE6512468.1"/>
    <property type="molecule type" value="Genomic_DNA"/>
</dbReference>
<evidence type="ECO:0000313" key="3">
    <source>
        <dbReference type="Proteomes" id="UP000663831"/>
    </source>
</evidence>
<feature type="compositionally biased region" description="Basic residues" evidence="1">
    <location>
        <begin position="631"/>
        <end position="641"/>
    </location>
</feature>
<feature type="region of interest" description="Disordered" evidence="1">
    <location>
        <begin position="579"/>
        <end position="656"/>
    </location>
</feature>
<organism evidence="2 3">
    <name type="scientific">Rhizoctonia solani</name>
    <dbReference type="NCBI Taxonomy" id="456999"/>
    <lineage>
        <taxon>Eukaryota</taxon>
        <taxon>Fungi</taxon>
        <taxon>Dikarya</taxon>
        <taxon>Basidiomycota</taxon>
        <taxon>Agaricomycotina</taxon>
        <taxon>Agaricomycetes</taxon>
        <taxon>Cantharellales</taxon>
        <taxon>Ceratobasidiaceae</taxon>
        <taxon>Rhizoctonia</taxon>
    </lineage>
</organism>
<protein>
    <submittedName>
        <fullName evidence="2">Uncharacterized protein</fullName>
    </submittedName>
</protein>
<feature type="compositionally biased region" description="Basic and acidic residues" evidence="1">
    <location>
        <begin position="592"/>
        <end position="622"/>
    </location>
</feature>
<reference evidence="2" key="1">
    <citation type="submission" date="2021-01" db="EMBL/GenBank/DDBJ databases">
        <authorList>
            <person name="Kaushik A."/>
        </authorList>
    </citation>
    <scope>NUCLEOTIDE SEQUENCE</scope>
    <source>
        <strain evidence="2">AG3-1AP</strain>
    </source>
</reference>
<accession>A0A8H3HAK8</accession>
<name>A0A8H3HAK8_9AGAM</name>
<evidence type="ECO:0000313" key="2">
    <source>
        <dbReference type="EMBL" id="CAE6512468.1"/>
    </source>
</evidence>
<sequence>MFQLSKKLFVLTLVCLTFVFYSSLYPSIEPLGRLPSRGDKATPSPAVTVSVPSVLASASTSGPDPDPPTRSGGRRITFLIQELTGGASRIGHSLTTEVDHVKSKLLSFLTRSYLYSRILISHPPPTPTRTIPVFILPSRTIGRCNPALPTPGHVPKALGTGRVQVEEPVYIQPLPRDDAPDARFGSQYFEFGSFNHIKNSSWFVPGLFAMLVGAIAVLEALAQLETLRPTLKPQSCAPARATLNHQVASPNTPGSNKVSLRVIESDHVVVLGIQLVASLALTTSNQEVFMCTSSNFIVCGASNIDLWLDVIITRDVPILEELCANLGAVDIIYSSIQTTAYTMEASVLDTWGIDGTQDRLYSHWFIQTHAQATRTPHPYADSQSQVPGQVEPRTPTYAPSRSVHMYSSWAAQNSIPSLSLIRNCRPRRNQITGQEWNTVVRPSINWYILGLIARNFSTSLRLSATLVSPSVEQGGSFVDCSHTPFERLGCVSRFELDRHLVTLLVKVVVVPDSTFTLLLFGRRMPTKCTDGSPLRRGLMIECVPQAVNPRAEVTITSDFNPIVVEHRARRAIRPGYGVYRPPSVQSAPSSERQLEHARASQRVLEHVEQDARVMEAQTHSDQDASTEGLRRRTRRGGRRAKERKERSGVLARAPGN</sequence>
<comment type="caution">
    <text evidence="2">The sequence shown here is derived from an EMBL/GenBank/DDBJ whole genome shotgun (WGS) entry which is preliminary data.</text>
</comment>